<dbReference type="AlphaFoldDB" id="A0AAW8NRZ1"/>
<protein>
    <recommendedName>
        <fullName evidence="6">CopL family metal-binding regulatory protein</fullName>
    </recommendedName>
</protein>
<organism evidence="2 4">
    <name type="scientific">Shewanella fidelis</name>
    <dbReference type="NCBI Taxonomy" id="173509"/>
    <lineage>
        <taxon>Bacteria</taxon>
        <taxon>Pseudomonadati</taxon>
        <taxon>Pseudomonadota</taxon>
        <taxon>Gammaproteobacteria</taxon>
        <taxon>Alteromonadales</taxon>
        <taxon>Shewanellaceae</taxon>
        <taxon>Shewanella</taxon>
    </lineage>
</organism>
<dbReference type="Proteomes" id="UP001259340">
    <property type="component" value="Unassembled WGS sequence"/>
</dbReference>
<keyword evidence="5" id="KW-1185">Reference proteome</keyword>
<dbReference type="EMBL" id="JAPMLD010000006">
    <property type="protein sequence ID" value="MDW4825360.1"/>
    <property type="molecule type" value="Genomic_DNA"/>
</dbReference>
<gene>
    <name evidence="2" type="ORF">OS133_18430</name>
    <name evidence="3" type="ORF">OS134_14920</name>
</gene>
<evidence type="ECO:0000313" key="5">
    <source>
        <dbReference type="Proteomes" id="UP001271263"/>
    </source>
</evidence>
<reference evidence="2" key="2">
    <citation type="submission" date="2022-11" db="EMBL/GenBank/DDBJ databases">
        <title>Prophages regulate Shewanella fidelis motility and biofilm formation: implications for gut colonization dynamics in Ciona robusta.</title>
        <authorList>
            <person name="Natarajan O."/>
            <person name="Gibboney S.L."/>
            <person name="Young M.N."/>
            <person name="Lim S.J."/>
            <person name="Pluta N."/>
            <person name="Atkinson C.G.F."/>
            <person name="Leigh B.A."/>
            <person name="Liberti A."/>
            <person name="Kees E."/>
            <person name="Breitbart M."/>
            <person name="Gralnick J."/>
            <person name="Dishaw L.J."/>
        </authorList>
    </citation>
    <scope>NUCLEOTIDE SEQUENCE</scope>
    <source>
        <strain evidence="2">3313</strain>
    </source>
</reference>
<dbReference type="RefSeq" id="WP_028769414.1">
    <property type="nucleotide sequence ID" value="NZ_JAPMLA010000004.1"/>
</dbReference>
<evidence type="ECO:0000313" key="3">
    <source>
        <dbReference type="EMBL" id="MDW4825360.1"/>
    </source>
</evidence>
<evidence type="ECO:0000256" key="1">
    <source>
        <dbReference type="SAM" id="SignalP"/>
    </source>
</evidence>
<feature type="signal peptide" evidence="1">
    <location>
        <begin position="1"/>
        <end position="25"/>
    </location>
</feature>
<keyword evidence="1" id="KW-0732">Signal</keyword>
<dbReference type="EMBL" id="JAPMLE010000001">
    <property type="protein sequence ID" value="MDR8525595.1"/>
    <property type="molecule type" value="Genomic_DNA"/>
</dbReference>
<dbReference type="Proteomes" id="UP001271263">
    <property type="component" value="Unassembled WGS sequence"/>
</dbReference>
<feature type="chain" id="PRO_5043465679" description="CopL family metal-binding regulatory protein" evidence="1">
    <location>
        <begin position="26"/>
        <end position="140"/>
    </location>
</feature>
<evidence type="ECO:0000313" key="4">
    <source>
        <dbReference type="Proteomes" id="UP001259340"/>
    </source>
</evidence>
<accession>A0AAW8NRZ1</accession>
<comment type="caution">
    <text evidence="2">The sequence shown here is derived from an EMBL/GenBank/DDBJ whole genome shotgun (WGS) entry which is preliminary data.</text>
</comment>
<reference evidence="3 5" key="1">
    <citation type="journal article" date="2022" name="bioRxiv">
        <title>Prophages regulate Shewanella fidelis 3313 motility and biofilm formation: implications for gut colonization dynamics in Ciona robusta.</title>
        <authorList>
            <person name="Natarajan O."/>
            <person name="Gibboney S.L."/>
            <person name="Young M.N."/>
            <person name="Lim S.J."/>
            <person name="Pluta N."/>
            <person name="Atkinson C.G."/>
            <person name="Leigh B.A."/>
            <person name="Liberti A."/>
            <person name="Kees E.D."/>
            <person name="Breitbart M."/>
            <person name="Gralnick J.A."/>
            <person name="Dishaw L.J."/>
        </authorList>
    </citation>
    <scope>NUCLEOTIDE SEQUENCE [LARGE SCALE GENOMIC DNA]</scope>
    <source>
        <strain evidence="3 5">JG4066</strain>
    </source>
</reference>
<evidence type="ECO:0000313" key="2">
    <source>
        <dbReference type="EMBL" id="MDR8525595.1"/>
    </source>
</evidence>
<sequence length="140" mass="14902">MFSIIRRHTLLAITLLALLSQLVLANGSLMVANAMADDMPMMSMQDGADCHQTTMDMDASDNCCENEANMQVIAEHSPNCCSGSGSCQNDCSHCLVISVTGTLFSVSPWPGFSASDIATATPMPHFHSISLPQDLKPPIA</sequence>
<name>A0AAW8NRZ1_9GAMM</name>
<proteinExistence type="predicted"/>
<evidence type="ECO:0008006" key="6">
    <source>
        <dbReference type="Google" id="ProtNLM"/>
    </source>
</evidence>